<evidence type="ECO:0000313" key="1">
    <source>
        <dbReference type="EMBL" id="MCR2832401.1"/>
    </source>
</evidence>
<protein>
    <submittedName>
        <fullName evidence="1">MobC family plasmid mobilization relaxosome protein</fullName>
    </submittedName>
</protein>
<dbReference type="EMBL" id="JANKHH010000001">
    <property type="protein sequence ID" value="MCR2832401.1"/>
    <property type="molecule type" value="Genomic_DNA"/>
</dbReference>
<comment type="caution">
    <text evidence="1">The sequence shown here is derived from an EMBL/GenBank/DDBJ whole genome shotgun (WGS) entry which is preliminary data.</text>
</comment>
<gene>
    <name evidence="1" type="ORF">NSO95_00460</name>
</gene>
<dbReference type="InterPro" id="IPR053842">
    <property type="entry name" value="NikA-like"/>
</dbReference>
<accession>A0ABT1XL66</accession>
<proteinExistence type="predicted"/>
<sequence>MEPFITGGWVASGTDKRQRTLTVTVRVTDDERRNLEELSSRAGLAMGAFVRAAALKDPGVRARRRPPVDHVAIRQLLGELGRVGNNLNQIARSLNTGEDIDLPELREALASYLPLRDAIFVALGKEPSGDHQGRKPSGT</sequence>
<evidence type="ECO:0000313" key="2">
    <source>
        <dbReference type="Proteomes" id="UP001206067"/>
    </source>
</evidence>
<organism evidence="1 2">
    <name type="scientific">Parerythrobacter lacustris</name>
    <dbReference type="NCBI Taxonomy" id="2969984"/>
    <lineage>
        <taxon>Bacteria</taxon>
        <taxon>Pseudomonadati</taxon>
        <taxon>Pseudomonadota</taxon>
        <taxon>Alphaproteobacteria</taxon>
        <taxon>Sphingomonadales</taxon>
        <taxon>Erythrobacteraceae</taxon>
        <taxon>Parerythrobacter</taxon>
    </lineage>
</organism>
<keyword evidence="2" id="KW-1185">Reference proteome</keyword>
<dbReference type="Pfam" id="PF21983">
    <property type="entry name" value="NikA-like"/>
    <property type="match status" value="1"/>
</dbReference>
<dbReference type="Proteomes" id="UP001206067">
    <property type="component" value="Unassembled WGS sequence"/>
</dbReference>
<reference evidence="1 2" key="1">
    <citation type="submission" date="2022-08" db="EMBL/GenBank/DDBJ databases">
        <title>Polyphasic taxonomy analysis of Qipengyuania sp.RS5-5.</title>
        <authorList>
            <person name="Xamxidin M."/>
            <person name="Wu M."/>
        </authorList>
    </citation>
    <scope>NUCLEOTIDE SEQUENCE [LARGE SCALE GENOMIC DNA]</scope>
    <source>
        <strain evidence="1 2">RS5-5</strain>
    </source>
</reference>
<name>A0ABT1XL66_9SPHN</name>